<dbReference type="Pfam" id="PF03466">
    <property type="entry name" value="LysR_substrate"/>
    <property type="match status" value="1"/>
</dbReference>
<dbReference type="EMBL" id="JAENHO010000001">
    <property type="protein sequence ID" value="MBL7253546.1"/>
    <property type="molecule type" value="Genomic_DNA"/>
</dbReference>
<dbReference type="PRINTS" id="PR00039">
    <property type="entry name" value="HTHLYSR"/>
</dbReference>
<keyword evidence="2" id="KW-0805">Transcription regulation</keyword>
<dbReference type="InterPro" id="IPR036390">
    <property type="entry name" value="WH_DNA-bd_sf"/>
</dbReference>
<dbReference type="Gene3D" id="3.40.190.10">
    <property type="entry name" value="Periplasmic binding protein-like II"/>
    <property type="match status" value="2"/>
</dbReference>
<dbReference type="PROSITE" id="PS50931">
    <property type="entry name" value="HTH_LYSR"/>
    <property type="match status" value="1"/>
</dbReference>
<evidence type="ECO:0000259" key="5">
    <source>
        <dbReference type="PROSITE" id="PS50931"/>
    </source>
</evidence>
<evidence type="ECO:0000256" key="4">
    <source>
        <dbReference type="ARBA" id="ARBA00023163"/>
    </source>
</evidence>
<dbReference type="PANTHER" id="PTHR30346:SF29">
    <property type="entry name" value="LYSR SUBSTRATE-BINDING"/>
    <property type="match status" value="1"/>
</dbReference>
<dbReference type="InterPro" id="IPR000847">
    <property type="entry name" value="LysR_HTH_N"/>
</dbReference>
<keyword evidence="4" id="KW-0804">Transcription</keyword>
<keyword evidence="7" id="KW-1185">Reference proteome</keyword>
<dbReference type="SUPFAM" id="SSF53850">
    <property type="entry name" value="Periplasmic binding protein-like II"/>
    <property type="match status" value="1"/>
</dbReference>
<proteinExistence type="inferred from homology"/>
<comment type="caution">
    <text evidence="6">The sequence shown here is derived from an EMBL/GenBank/DDBJ whole genome shotgun (WGS) entry which is preliminary data.</text>
</comment>
<comment type="similarity">
    <text evidence="1">Belongs to the LysR transcriptional regulatory family.</text>
</comment>
<dbReference type="PANTHER" id="PTHR30346">
    <property type="entry name" value="TRANSCRIPTIONAL DUAL REGULATOR HCAR-RELATED"/>
    <property type="match status" value="1"/>
</dbReference>
<gene>
    <name evidence="6" type="ORF">JKJ07_04405</name>
</gene>
<keyword evidence="3" id="KW-0238">DNA-binding</keyword>
<evidence type="ECO:0000256" key="1">
    <source>
        <dbReference type="ARBA" id="ARBA00009437"/>
    </source>
</evidence>
<evidence type="ECO:0000256" key="2">
    <source>
        <dbReference type="ARBA" id="ARBA00023015"/>
    </source>
</evidence>
<protein>
    <submittedName>
        <fullName evidence="6">LysR family transcriptional regulator</fullName>
    </submittedName>
</protein>
<dbReference type="Proteomes" id="UP000598996">
    <property type="component" value="Unassembled WGS sequence"/>
</dbReference>
<dbReference type="SUPFAM" id="SSF46785">
    <property type="entry name" value="Winged helix' DNA-binding domain"/>
    <property type="match status" value="1"/>
</dbReference>
<dbReference type="InterPro" id="IPR036388">
    <property type="entry name" value="WH-like_DNA-bd_sf"/>
</dbReference>
<evidence type="ECO:0000313" key="7">
    <source>
        <dbReference type="Proteomes" id="UP000598996"/>
    </source>
</evidence>
<dbReference type="Gene3D" id="1.10.10.10">
    <property type="entry name" value="Winged helix-like DNA-binding domain superfamily/Winged helix DNA-binding domain"/>
    <property type="match status" value="1"/>
</dbReference>
<reference evidence="6 7" key="1">
    <citation type="submission" date="2021-01" db="EMBL/GenBank/DDBJ databases">
        <title>Actinoplanes sp. nov. LDG1-01 isolated from lichen.</title>
        <authorList>
            <person name="Saeng-In P."/>
            <person name="Phongsopitanun W."/>
            <person name="Kanchanasin P."/>
            <person name="Yuki M."/>
            <person name="Kudo T."/>
            <person name="Ohkuma M."/>
            <person name="Tanasupawat S."/>
        </authorList>
    </citation>
    <scope>NUCLEOTIDE SEQUENCE [LARGE SCALE GENOMIC DNA]</scope>
    <source>
        <strain evidence="6 7">LDG1-01</strain>
    </source>
</reference>
<sequence length="299" mass="31569">MAEFSLSGLRAVQQVAATGSFTAAADALGYTQSAISRQVAAMEQVAGAPLFERHARGVRPTTVGEVLLRHATVLLDAAAAAERELAAARERPAGRLVVGVYPTGHLVLLPRALALLHQEHPGIEVSPHSNGSRSLLRMLRAHQVEVAIIVRAPGDDYDLTGLRHERLLGARLRVAVPDNHRLAGRVSVTPDDLRDESWIVGAAGPGDGHLGAWPGIDQPRIAYAVKDWHARLGMVAAGLGITQVPGSVMSMMSRGITALRVDDDGPHTRHVLAVTPQTGNPLAATFVGVLRRVAGADAL</sequence>
<evidence type="ECO:0000313" key="6">
    <source>
        <dbReference type="EMBL" id="MBL7253546.1"/>
    </source>
</evidence>
<dbReference type="CDD" id="cd08414">
    <property type="entry name" value="PBP2_LTTR_aromatics_like"/>
    <property type="match status" value="1"/>
</dbReference>
<name>A0ABS1VJC1_9ACTN</name>
<accession>A0ABS1VJC1</accession>
<evidence type="ECO:0000256" key="3">
    <source>
        <dbReference type="ARBA" id="ARBA00023125"/>
    </source>
</evidence>
<organism evidence="6 7">
    <name type="scientific">Paractinoplanes lichenicola</name>
    <dbReference type="NCBI Taxonomy" id="2802976"/>
    <lineage>
        <taxon>Bacteria</taxon>
        <taxon>Bacillati</taxon>
        <taxon>Actinomycetota</taxon>
        <taxon>Actinomycetes</taxon>
        <taxon>Micromonosporales</taxon>
        <taxon>Micromonosporaceae</taxon>
        <taxon>Paractinoplanes</taxon>
    </lineage>
</organism>
<feature type="domain" description="HTH lysR-type" evidence="5">
    <location>
        <begin position="4"/>
        <end position="61"/>
    </location>
</feature>
<dbReference type="Pfam" id="PF00126">
    <property type="entry name" value="HTH_1"/>
    <property type="match status" value="1"/>
</dbReference>
<dbReference type="InterPro" id="IPR005119">
    <property type="entry name" value="LysR_subst-bd"/>
</dbReference>